<feature type="domain" description="Protein kinase" evidence="12">
    <location>
        <begin position="313"/>
        <end position="566"/>
    </location>
</feature>
<dbReference type="InterPro" id="IPR000719">
    <property type="entry name" value="Prot_kinase_dom"/>
</dbReference>
<evidence type="ECO:0000256" key="5">
    <source>
        <dbReference type="ARBA" id="ARBA00022741"/>
    </source>
</evidence>
<dbReference type="EC" id="2.7.11.25" evidence="2"/>
<organism evidence="13">
    <name type="scientific">Opuntia streptacantha</name>
    <name type="common">Prickly pear cactus</name>
    <name type="synonym">Opuntia cardona</name>
    <dbReference type="NCBI Taxonomy" id="393608"/>
    <lineage>
        <taxon>Eukaryota</taxon>
        <taxon>Viridiplantae</taxon>
        <taxon>Streptophyta</taxon>
        <taxon>Embryophyta</taxon>
        <taxon>Tracheophyta</taxon>
        <taxon>Spermatophyta</taxon>
        <taxon>Magnoliopsida</taxon>
        <taxon>eudicotyledons</taxon>
        <taxon>Gunneridae</taxon>
        <taxon>Pentapetalae</taxon>
        <taxon>Caryophyllales</taxon>
        <taxon>Cactineae</taxon>
        <taxon>Cactaceae</taxon>
        <taxon>Opuntioideae</taxon>
        <taxon>Opuntia</taxon>
    </lineage>
</organism>
<feature type="binding site" evidence="10">
    <location>
        <position position="341"/>
    </location>
    <ligand>
        <name>ATP</name>
        <dbReference type="ChEBI" id="CHEBI:30616"/>
    </ligand>
</feature>
<sequence length="584" mass="64176">MPHLPRIFDLRKQSKKMEQTPSPRKLYRKNAVKNFNYTPSPSSSTSPSTCSSPAHRARSLDLPHEVDRRSFRIDGNGSEINSVIKSLGFSGPEDFEIPKAAWEAMKSRSPSDVTLRPNTGYNEPDETQDEEVQKVVDASAHTNGNGDQTNGAIDVDTDNMNGAIDVDTSNNKLKLSGAAVPPLNDTTVGAAGKGGGIKGDRPPLLTPPPAMSLPILDHECSTWEIVKGLAPDGHIAPRFSYHDTSHLSENEEEGDGEKAHRERLDRLRTGGLIVPSGSCSFTTTNDDDSSSTTTEPVSIISPNGGCRLNITHWEKGVLLGRGSFGTVYEGISSEGFFFAVKEVSLLEQGSQGKQSIYYLEQEIDLLSQFEHENIVRYLGTDKDDSKLYIFLELVTQGSLASLCQKYHLRDSHVSNYTRQILLGLKYLHERDVIHRDIKCANILVASDGTVKLADFGLAKATKLNDLKSCKGTAFWMAPEVVNHKNKGYGLAADIWSLGCTVLEMLSGHVPYYPLEFMQALFRIGKGEPPPIPDSLSRDAKDLIQQCLRVNPNDRPTAAELLEHPFVRRPLYAPAGSESPMPGRY</sequence>
<evidence type="ECO:0000256" key="2">
    <source>
        <dbReference type="ARBA" id="ARBA00012406"/>
    </source>
</evidence>
<dbReference type="InterPro" id="IPR017441">
    <property type="entry name" value="Protein_kinase_ATP_BS"/>
</dbReference>
<dbReference type="SUPFAM" id="SSF56112">
    <property type="entry name" value="Protein kinase-like (PK-like)"/>
    <property type="match status" value="1"/>
</dbReference>
<evidence type="ECO:0000256" key="1">
    <source>
        <dbReference type="ARBA" id="ARBA00006529"/>
    </source>
</evidence>
<keyword evidence="6" id="KW-0418">Kinase</keyword>
<dbReference type="PANTHER" id="PTHR48016">
    <property type="entry name" value="MAP KINASE KINASE KINASE SSK2-RELATED-RELATED"/>
    <property type="match status" value="1"/>
</dbReference>
<dbReference type="Gene3D" id="3.30.200.20">
    <property type="entry name" value="Phosphorylase Kinase, domain 1"/>
    <property type="match status" value="1"/>
</dbReference>
<dbReference type="PROSITE" id="PS00107">
    <property type="entry name" value="PROTEIN_KINASE_ATP"/>
    <property type="match status" value="1"/>
</dbReference>
<evidence type="ECO:0000256" key="4">
    <source>
        <dbReference type="ARBA" id="ARBA00022679"/>
    </source>
</evidence>
<dbReference type="InterPro" id="IPR001245">
    <property type="entry name" value="Ser-Thr/Tyr_kinase_cat_dom"/>
</dbReference>
<dbReference type="GO" id="GO:1902065">
    <property type="term" value="P:response to L-glutamate"/>
    <property type="evidence" value="ECO:0007669"/>
    <property type="project" value="UniProtKB-ARBA"/>
</dbReference>
<dbReference type="PROSITE" id="PS50011">
    <property type="entry name" value="PROTEIN_KINASE_DOM"/>
    <property type="match status" value="1"/>
</dbReference>
<evidence type="ECO:0000313" key="13">
    <source>
        <dbReference type="EMBL" id="MBA4677455.1"/>
    </source>
</evidence>
<dbReference type="PROSITE" id="PS00108">
    <property type="entry name" value="PROTEIN_KINASE_ST"/>
    <property type="match status" value="1"/>
</dbReference>
<dbReference type="PANTHER" id="PTHR48016:SF29">
    <property type="entry name" value="MITOGEN-ACTIVATED PROTEIN KINASE KINASE KINASE 1-RELATED"/>
    <property type="match status" value="1"/>
</dbReference>
<evidence type="ECO:0000259" key="12">
    <source>
        <dbReference type="PROSITE" id="PS50011"/>
    </source>
</evidence>
<protein>
    <recommendedName>
        <fullName evidence="2">mitogen-activated protein kinase kinase kinase</fullName>
        <ecNumber evidence="2">2.7.11.25</ecNumber>
    </recommendedName>
</protein>
<dbReference type="InterPro" id="IPR011009">
    <property type="entry name" value="Kinase-like_dom_sf"/>
</dbReference>
<dbReference type="GO" id="GO:0004709">
    <property type="term" value="F:MAP kinase kinase kinase activity"/>
    <property type="evidence" value="ECO:0007669"/>
    <property type="project" value="UniProtKB-EC"/>
</dbReference>
<reference evidence="13" key="1">
    <citation type="journal article" date="2013" name="J. Plant Res.">
        <title>Effect of fungi and light on seed germination of three Opuntia species from semiarid lands of central Mexico.</title>
        <authorList>
            <person name="Delgado-Sanchez P."/>
            <person name="Jimenez-Bremont J.F."/>
            <person name="Guerrero-Gonzalez Mde L."/>
            <person name="Flores J."/>
        </authorList>
    </citation>
    <scope>NUCLEOTIDE SEQUENCE</scope>
    <source>
        <tissue evidence="13">Cladode</tissue>
    </source>
</reference>
<keyword evidence="4" id="KW-0808">Transferase</keyword>
<keyword evidence="3" id="KW-0723">Serine/threonine-protein kinase</keyword>
<dbReference type="PRINTS" id="PR00109">
    <property type="entry name" value="TYRKINASE"/>
</dbReference>
<feature type="region of interest" description="Disordered" evidence="11">
    <location>
        <begin position="271"/>
        <end position="297"/>
    </location>
</feature>
<dbReference type="Pfam" id="PF00069">
    <property type="entry name" value="Pkinase"/>
    <property type="match status" value="1"/>
</dbReference>
<dbReference type="EMBL" id="GISG01275267">
    <property type="protein sequence ID" value="MBA4677455.1"/>
    <property type="molecule type" value="Transcribed_RNA"/>
</dbReference>
<proteinExistence type="inferred from homology"/>
<evidence type="ECO:0000256" key="9">
    <source>
        <dbReference type="ARBA" id="ARBA00048329"/>
    </source>
</evidence>
<evidence type="ECO:0000256" key="6">
    <source>
        <dbReference type="ARBA" id="ARBA00022777"/>
    </source>
</evidence>
<keyword evidence="5 10" id="KW-0547">Nucleotide-binding</keyword>
<dbReference type="Gene3D" id="1.10.510.10">
    <property type="entry name" value="Transferase(Phosphotransferase) domain 1"/>
    <property type="match status" value="1"/>
</dbReference>
<comment type="similarity">
    <text evidence="1">Belongs to the protein kinase superfamily. STE Ser/Thr protein kinase family. MAP kinase kinase kinase subfamily.</text>
</comment>
<feature type="compositionally biased region" description="Basic and acidic residues" evidence="11">
    <location>
        <begin position="1"/>
        <end position="18"/>
    </location>
</feature>
<feature type="region of interest" description="Disordered" evidence="11">
    <location>
        <begin position="1"/>
        <end position="63"/>
    </location>
</feature>
<dbReference type="FunFam" id="1.10.510.10:FF:000359">
    <property type="entry name" value="Mitogen-activated protein kinase 1, putative, expressed"/>
    <property type="match status" value="1"/>
</dbReference>
<dbReference type="SMART" id="SM00220">
    <property type="entry name" value="S_TKc"/>
    <property type="match status" value="1"/>
</dbReference>
<evidence type="ECO:0000256" key="7">
    <source>
        <dbReference type="ARBA" id="ARBA00022840"/>
    </source>
</evidence>
<evidence type="ECO:0000256" key="11">
    <source>
        <dbReference type="SAM" id="MobiDB-lite"/>
    </source>
</evidence>
<dbReference type="InterPro" id="IPR050538">
    <property type="entry name" value="MAP_kinase_kinase_kinase"/>
</dbReference>
<reference evidence="13" key="2">
    <citation type="submission" date="2020-07" db="EMBL/GenBank/DDBJ databases">
        <authorList>
            <person name="Vera ALvarez R."/>
            <person name="Arias-Moreno D.M."/>
            <person name="Jimenez-Jacinto V."/>
            <person name="Jimenez-Bremont J.F."/>
            <person name="Swaminathan K."/>
            <person name="Moose S.P."/>
            <person name="Guerrero-Gonzalez M.L."/>
            <person name="Marino-Ramirez L."/>
            <person name="Landsman D."/>
            <person name="Rodriguez-Kessler M."/>
            <person name="Delgado-Sanchez P."/>
        </authorList>
    </citation>
    <scope>NUCLEOTIDE SEQUENCE</scope>
    <source>
        <tissue evidence="13">Cladode</tissue>
    </source>
</reference>
<evidence type="ECO:0000256" key="8">
    <source>
        <dbReference type="ARBA" id="ARBA00047559"/>
    </source>
</evidence>
<evidence type="ECO:0000256" key="3">
    <source>
        <dbReference type="ARBA" id="ARBA00022527"/>
    </source>
</evidence>
<feature type="compositionally biased region" description="Polar residues" evidence="11">
    <location>
        <begin position="108"/>
        <end position="121"/>
    </location>
</feature>
<feature type="region of interest" description="Disordered" evidence="11">
    <location>
        <begin position="106"/>
        <end position="130"/>
    </location>
</feature>
<feature type="compositionally biased region" description="Low complexity" evidence="11">
    <location>
        <begin position="38"/>
        <end position="53"/>
    </location>
</feature>
<dbReference type="GO" id="GO:0005737">
    <property type="term" value="C:cytoplasm"/>
    <property type="evidence" value="ECO:0007669"/>
    <property type="project" value="TreeGrafter"/>
</dbReference>
<dbReference type="InterPro" id="IPR008271">
    <property type="entry name" value="Ser/Thr_kinase_AS"/>
</dbReference>
<evidence type="ECO:0000256" key="10">
    <source>
        <dbReference type="PROSITE-ProRule" id="PRU10141"/>
    </source>
</evidence>
<comment type="catalytic activity">
    <reaction evidence="9">
        <text>L-seryl-[protein] + ATP = O-phospho-L-seryl-[protein] + ADP + H(+)</text>
        <dbReference type="Rhea" id="RHEA:17989"/>
        <dbReference type="Rhea" id="RHEA-COMP:9863"/>
        <dbReference type="Rhea" id="RHEA-COMP:11604"/>
        <dbReference type="ChEBI" id="CHEBI:15378"/>
        <dbReference type="ChEBI" id="CHEBI:29999"/>
        <dbReference type="ChEBI" id="CHEBI:30616"/>
        <dbReference type="ChEBI" id="CHEBI:83421"/>
        <dbReference type="ChEBI" id="CHEBI:456216"/>
        <dbReference type="EC" id="2.7.11.25"/>
    </reaction>
</comment>
<name>A0A7C9AZ97_OPUST</name>
<keyword evidence="7 10" id="KW-0067">ATP-binding</keyword>
<accession>A0A7C9AZ97</accession>
<comment type="catalytic activity">
    <reaction evidence="8">
        <text>L-threonyl-[protein] + ATP = O-phospho-L-threonyl-[protein] + ADP + H(+)</text>
        <dbReference type="Rhea" id="RHEA:46608"/>
        <dbReference type="Rhea" id="RHEA-COMP:11060"/>
        <dbReference type="Rhea" id="RHEA-COMP:11605"/>
        <dbReference type="ChEBI" id="CHEBI:15378"/>
        <dbReference type="ChEBI" id="CHEBI:30013"/>
        <dbReference type="ChEBI" id="CHEBI:30616"/>
        <dbReference type="ChEBI" id="CHEBI:61977"/>
        <dbReference type="ChEBI" id="CHEBI:456216"/>
        <dbReference type="EC" id="2.7.11.25"/>
    </reaction>
</comment>
<dbReference type="GO" id="GO:0005524">
    <property type="term" value="F:ATP binding"/>
    <property type="evidence" value="ECO:0007669"/>
    <property type="project" value="UniProtKB-UniRule"/>
</dbReference>
<dbReference type="AlphaFoldDB" id="A0A7C9AZ97"/>